<evidence type="ECO:0000256" key="2">
    <source>
        <dbReference type="ARBA" id="ARBA00022694"/>
    </source>
</evidence>
<dbReference type="PANTHER" id="PTHR11142:SF0">
    <property type="entry name" value="TRNA PSEUDOURIDINE SYNTHASE-LIKE 1"/>
    <property type="match status" value="1"/>
</dbReference>
<dbReference type="Pfam" id="PF01416">
    <property type="entry name" value="PseudoU_synth_1"/>
    <property type="match status" value="2"/>
</dbReference>
<evidence type="ECO:0000256" key="3">
    <source>
        <dbReference type="ARBA" id="ARBA00023235"/>
    </source>
</evidence>
<keyword evidence="2 4" id="KW-0819">tRNA processing</keyword>
<accession>A0ABU3D8E9</accession>
<dbReference type="PANTHER" id="PTHR11142">
    <property type="entry name" value="PSEUDOURIDYLATE SYNTHASE"/>
    <property type="match status" value="1"/>
</dbReference>
<dbReference type="CDD" id="cd02570">
    <property type="entry name" value="PseudoU_synth_EcTruA"/>
    <property type="match status" value="1"/>
</dbReference>
<name>A0ABU3D8E9_9FLAO</name>
<keyword evidence="3 4" id="KW-0413">Isomerase</keyword>
<comment type="subunit">
    <text evidence="4">Homodimer.</text>
</comment>
<dbReference type="RefSeq" id="WP_311504147.1">
    <property type="nucleotide sequence ID" value="NZ_JAVRHK010000012.1"/>
</dbReference>
<dbReference type="GO" id="GO:0160147">
    <property type="term" value="F:tRNA pseudouridine(38-40) synthase activity"/>
    <property type="evidence" value="ECO:0007669"/>
    <property type="project" value="UniProtKB-EC"/>
</dbReference>
<gene>
    <name evidence="4 7" type="primary">truA</name>
    <name evidence="7" type="ORF">RM539_14550</name>
</gene>
<feature type="active site" description="Nucleophile" evidence="4">
    <location>
        <position position="51"/>
    </location>
</feature>
<reference evidence="7 8" key="1">
    <citation type="submission" date="2023-09" db="EMBL/GenBank/DDBJ databases">
        <authorList>
            <person name="Rey-Velasco X."/>
        </authorList>
    </citation>
    <scope>NUCLEOTIDE SEQUENCE [LARGE SCALE GENOMIC DNA]</scope>
    <source>
        <strain evidence="7 8">F117</strain>
    </source>
</reference>
<dbReference type="EC" id="5.4.99.12" evidence="4"/>
<evidence type="ECO:0000256" key="5">
    <source>
        <dbReference type="RuleBase" id="RU003792"/>
    </source>
</evidence>
<dbReference type="SUPFAM" id="SSF55120">
    <property type="entry name" value="Pseudouridine synthase"/>
    <property type="match status" value="1"/>
</dbReference>
<protein>
    <recommendedName>
        <fullName evidence="4">tRNA pseudouridine synthase A</fullName>
        <ecNumber evidence="4">5.4.99.12</ecNumber>
    </recommendedName>
    <alternativeName>
        <fullName evidence="4">tRNA pseudouridine(38-40) synthase</fullName>
    </alternativeName>
    <alternativeName>
        <fullName evidence="4">tRNA pseudouridylate synthase I</fullName>
    </alternativeName>
    <alternativeName>
        <fullName evidence="4">tRNA-uridine isomerase I</fullName>
    </alternativeName>
</protein>
<evidence type="ECO:0000256" key="4">
    <source>
        <dbReference type="HAMAP-Rule" id="MF_00171"/>
    </source>
</evidence>
<keyword evidence="8" id="KW-1185">Reference proteome</keyword>
<dbReference type="NCBIfam" id="TIGR00071">
    <property type="entry name" value="hisT_truA"/>
    <property type="match status" value="1"/>
</dbReference>
<dbReference type="InterPro" id="IPR020094">
    <property type="entry name" value="TruA/RsuA/RluB/E/F_N"/>
</dbReference>
<comment type="caution">
    <text evidence="7">The sequence shown here is derived from an EMBL/GenBank/DDBJ whole genome shotgun (WGS) entry which is preliminary data.</text>
</comment>
<dbReference type="PIRSF" id="PIRSF001430">
    <property type="entry name" value="tRNA_psdUrid_synth"/>
    <property type="match status" value="1"/>
</dbReference>
<dbReference type="InterPro" id="IPR020097">
    <property type="entry name" value="PsdUridine_synth_TruA_a/b_dom"/>
</dbReference>
<feature type="domain" description="Pseudouridine synthase I TruA alpha/beta" evidence="6">
    <location>
        <begin position="149"/>
        <end position="241"/>
    </location>
</feature>
<dbReference type="EMBL" id="JAVRHK010000012">
    <property type="protein sequence ID" value="MDT0677804.1"/>
    <property type="molecule type" value="Genomic_DNA"/>
</dbReference>
<dbReference type="InterPro" id="IPR001406">
    <property type="entry name" value="PsdUridine_synth_TruA"/>
</dbReference>
<dbReference type="InterPro" id="IPR020095">
    <property type="entry name" value="PsdUridine_synth_TruA_C"/>
</dbReference>
<proteinExistence type="inferred from homology"/>
<dbReference type="Gene3D" id="3.30.70.660">
    <property type="entry name" value="Pseudouridine synthase I, catalytic domain, C-terminal subdomain"/>
    <property type="match status" value="1"/>
</dbReference>
<organism evidence="7 8">
    <name type="scientific">Autumnicola musiva</name>
    <dbReference type="NCBI Taxonomy" id="3075589"/>
    <lineage>
        <taxon>Bacteria</taxon>
        <taxon>Pseudomonadati</taxon>
        <taxon>Bacteroidota</taxon>
        <taxon>Flavobacteriia</taxon>
        <taxon>Flavobacteriales</taxon>
        <taxon>Flavobacteriaceae</taxon>
        <taxon>Autumnicola</taxon>
    </lineage>
</organism>
<comment type="catalytic activity">
    <reaction evidence="4 5">
        <text>uridine(38/39/40) in tRNA = pseudouridine(38/39/40) in tRNA</text>
        <dbReference type="Rhea" id="RHEA:22376"/>
        <dbReference type="Rhea" id="RHEA-COMP:10085"/>
        <dbReference type="Rhea" id="RHEA-COMP:10087"/>
        <dbReference type="ChEBI" id="CHEBI:65314"/>
        <dbReference type="ChEBI" id="CHEBI:65315"/>
        <dbReference type="EC" id="5.4.99.12"/>
    </reaction>
</comment>
<feature type="domain" description="Pseudouridine synthase I TruA alpha/beta" evidence="6">
    <location>
        <begin position="8"/>
        <end position="103"/>
    </location>
</feature>
<dbReference type="Proteomes" id="UP001262582">
    <property type="component" value="Unassembled WGS sequence"/>
</dbReference>
<evidence type="ECO:0000259" key="6">
    <source>
        <dbReference type="Pfam" id="PF01416"/>
    </source>
</evidence>
<dbReference type="HAMAP" id="MF_00171">
    <property type="entry name" value="TruA"/>
    <property type="match status" value="1"/>
</dbReference>
<dbReference type="Gene3D" id="3.30.70.580">
    <property type="entry name" value="Pseudouridine synthase I, catalytic domain, N-terminal subdomain"/>
    <property type="match status" value="1"/>
</dbReference>
<feature type="binding site" evidence="4">
    <location>
        <position position="109"/>
    </location>
    <ligand>
        <name>substrate</name>
    </ligand>
</feature>
<evidence type="ECO:0000313" key="7">
    <source>
        <dbReference type="EMBL" id="MDT0677804.1"/>
    </source>
</evidence>
<comment type="caution">
    <text evidence="4">Lacks conserved residue(s) required for the propagation of feature annotation.</text>
</comment>
<evidence type="ECO:0000313" key="8">
    <source>
        <dbReference type="Proteomes" id="UP001262582"/>
    </source>
</evidence>
<comment type="function">
    <text evidence="4">Formation of pseudouridine at positions 38, 39 and 40 in the anticodon stem and loop of transfer RNAs.</text>
</comment>
<sequence length="247" mass="28596">MRYFFELSYLGTAYHGWQKQPNAVSVQEKIEQVLKRLLQENIEIVGAGRTDAGVHAKQLFAHFDTEVCLNREELLYKMNSMLPKDIAVTRIFRVKTDAHARFDAISRSYEYQLAQRKDPFLIDQAYYLKQDLDVDKMNEAAGILKNYRNFKCFSKSRTDVKTYNCTIKSAEWKSTGELLVFHITADRFLRNMVRAIVGTLLEIGQKKNSVEDLHKIIKSEDRGRAGTSVPARGLFLTRIEYLNIEVD</sequence>
<evidence type="ECO:0000256" key="1">
    <source>
        <dbReference type="ARBA" id="ARBA00009375"/>
    </source>
</evidence>
<comment type="similarity">
    <text evidence="1 4 5">Belongs to the tRNA pseudouridine synthase TruA family.</text>
</comment>
<dbReference type="InterPro" id="IPR020103">
    <property type="entry name" value="PsdUridine_synth_cat_dom_sf"/>
</dbReference>